<gene>
    <name evidence="2" type="ORF">THER5_1338</name>
</gene>
<dbReference type="EMBL" id="JGZT01000006">
    <property type="protein sequence ID" value="KFJ02867.1"/>
    <property type="molecule type" value="Genomic_DNA"/>
</dbReference>
<name>A0A087E516_9BIFI</name>
<dbReference type="AlphaFoldDB" id="A0A087E516"/>
<sequence>MADDTTTPGDRDDSGLSGGAGESGNFGDSGNSANSGNEDGLHFNDADLDAAMADFEREFDQSQNSQNQGSQGPDSGFGQNDTLFAGASTGESTDQPETQQSIEASFDDELQGLLGNKAKAAAIITRLTSAELLAAFCQLSDISAVCIDDPQGAVAVLHNLDGDSPEAAAKDLTTVVSGMPAILTVNRADKLEATLFLQGQAGEQFAPPILFASAAPFVEDLMLGITPLEDILSDRKSFDSADLDHDGALAVLAKHIRFGRGNSSIS</sequence>
<reference evidence="2 3" key="1">
    <citation type="submission" date="2014-03" db="EMBL/GenBank/DDBJ databases">
        <title>Genomics of Bifidobacteria.</title>
        <authorList>
            <person name="Ventura M."/>
            <person name="Milani C."/>
            <person name="Lugli G.A."/>
        </authorList>
    </citation>
    <scope>NUCLEOTIDE SEQUENCE [LARGE SCALE GENOMIC DNA]</scope>
    <source>
        <strain evidence="2 3">LMG 21395</strain>
    </source>
</reference>
<protein>
    <submittedName>
        <fullName evidence="2">Uncharacterized protein</fullName>
    </submittedName>
</protein>
<organism evidence="2 3">
    <name type="scientific">Bifidobacterium thermacidophilum subsp. thermacidophilum</name>
    <dbReference type="NCBI Taxonomy" id="79262"/>
    <lineage>
        <taxon>Bacteria</taxon>
        <taxon>Bacillati</taxon>
        <taxon>Actinomycetota</taxon>
        <taxon>Actinomycetes</taxon>
        <taxon>Bifidobacteriales</taxon>
        <taxon>Bifidobacteriaceae</taxon>
        <taxon>Bifidobacterium</taxon>
    </lineage>
</organism>
<proteinExistence type="predicted"/>
<evidence type="ECO:0000313" key="2">
    <source>
        <dbReference type="EMBL" id="KFJ02867.1"/>
    </source>
</evidence>
<evidence type="ECO:0000256" key="1">
    <source>
        <dbReference type="SAM" id="MobiDB-lite"/>
    </source>
</evidence>
<feature type="compositionally biased region" description="Polar residues" evidence="1">
    <location>
        <begin position="89"/>
        <end position="99"/>
    </location>
</feature>
<feature type="compositionally biased region" description="Low complexity" evidence="1">
    <location>
        <begin position="61"/>
        <end position="72"/>
    </location>
</feature>
<dbReference type="RefSeq" id="WP_029575645.1">
    <property type="nucleotide sequence ID" value="NZ_JGZT01000006.1"/>
</dbReference>
<accession>A0A087E516</accession>
<evidence type="ECO:0000313" key="3">
    <source>
        <dbReference type="Proteomes" id="UP000029003"/>
    </source>
</evidence>
<feature type="region of interest" description="Disordered" evidence="1">
    <location>
        <begin position="1"/>
        <end position="99"/>
    </location>
</feature>
<comment type="caution">
    <text evidence="2">The sequence shown here is derived from an EMBL/GenBank/DDBJ whole genome shotgun (WGS) entry which is preliminary data.</text>
</comment>
<feature type="compositionally biased region" description="Polar residues" evidence="1">
    <location>
        <begin position="26"/>
        <end position="37"/>
    </location>
</feature>
<dbReference type="Proteomes" id="UP000029003">
    <property type="component" value="Unassembled WGS sequence"/>
</dbReference>